<keyword evidence="10" id="KW-1185">Reference proteome</keyword>
<dbReference type="GO" id="GO:0055085">
    <property type="term" value="P:transmembrane transport"/>
    <property type="evidence" value="ECO:0007669"/>
    <property type="project" value="InterPro"/>
</dbReference>
<comment type="subcellular location">
    <subcellularLocation>
        <location evidence="1 7">Cell membrane</location>
        <topology evidence="1 7">Multi-pass membrane protein</topology>
    </subcellularLocation>
</comment>
<comment type="caution">
    <text evidence="9">The sequence shown here is derived from an EMBL/GenBank/DDBJ whole genome shotgun (WGS) entry which is preliminary data.</text>
</comment>
<gene>
    <name evidence="9" type="ORF">E1267_36265</name>
</gene>
<keyword evidence="4 7" id="KW-0812">Transmembrane</keyword>
<evidence type="ECO:0000256" key="1">
    <source>
        <dbReference type="ARBA" id="ARBA00004651"/>
    </source>
</evidence>
<dbReference type="PANTHER" id="PTHR30151">
    <property type="entry name" value="ALKANE SULFONATE ABC TRANSPORTER-RELATED, MEMBRANE SUBUNIT"/>
    <property type="match status" value="1"/>
</dbReference>
<organism evidence="9 10">
    <name type="scientific">Nonomuraea longispora</name>
    <dbReference type="NCBI Taxonomy" id="1848320"/>
    <lineage>
        <taxon>Bacteria</taxon>
        <taxon>Bacillati</taxon>
        <taxon>Actinomycetota</taxon>
        <taxon>Actinomycetes</taxon>
        <taxon>Streptosporangiales</taxon>
        <taxon>Streptosporangiaceae</taxon>
        <taxon>Nonomuraea</taxon>
    </lineage>
</organism>
<dbReference type="EMBL" id="SMJZ01000208">
    <property type="protein sequence ID" value="TDB99867.1"/>
    <property type="molecule type" value="Genomic_DNA"/>
</dbReference>
<proteinExistence type="inferred from homology"/>
<protein>
    <submittedName>
        <fullName evidence="9">ABC transporter permease</fullName>
    </submittedName>
</protein>
<dbReference type="PROSITE" id="PS50928">
    <property type="entry name" value="ABC_TM1"/>
    <property type="match status" value="1"/>
</dbReference>
<evidence type="ECO:0000256" key="6">
    <source>
        <dbReference type="ARBA" id="ARBA00023136"/>
    </source>
</evidence>
<dbReference type="OrthoDB" id="5458199at2"/>
<dbReference type="InterPro" id="IPR000515">
    <property type="entry name" value="MetI-like"/>
</dbReference>
<dbReference type="SUPFAM" id="SSF161098">
    <property type="entry name" value="MetI-like"/>
    <property type="match status" value="1"/>
</dbReference>
<keyword evidence="5 7" id="KW-1133">Transmembrane helix</keyword>
<dbReference type="PANTHER" id="PTHR30151:SF16">
    <property type="entry name" value="ABC TRANSPORTER PERMEASE PROTEIN"/>
    <property type="match status" value="1"/>
</dbReference>
<evidence type="ECO:0000256" key="4">
    <source>
        <dbReference type="ARBA" id="ARBA00022692"/>
    </source>
</evidence>
<name>A0A4R4MUV2_9ACTN</name>
<evidence type="ECO:0000313" key="10">
    <source>
        <dbReference type="Proteomes" id="UP000295157"/>
    </source>
</evidence>
<sequence length="289" mass="30385">MAVQGDRREVPHVAHHVGVSAQTLSRARPASTTTRWSRRAAGALAFAALIELTSRTGLADPEFLPPATEIVGRAVTLPADPAFAGHALTSLLAWAMGLGIAAAIAVPLGLLLGSVPIIDAAMRSVVEFLRPIPSVALIPLVALVIGTGLQLRVTLVVYASLWPILYNTMYGLRGVDPLAKESLRSYGFGPLAVLLRVSLPSSAPFITTGVRLAAGVALILTVSTEIVAGRGEGIGVFIFFAGISVPARMIDIMAGVFWVGLFGVVVNALLVAAERRAFRWHHAQLGERP</sequence>
<evidence type="ECO:0000256" key="3">
    <source>
        <dbReference type="ARBA" id="ARBA00022475"/>
    </source>
</evidence>
<dbReference type="Gene3D" id="1.10.3720.10">
    <property type="entry name" value="MetI-like"/>
    <property type="match status" value="1"/>
</dbReference>
<dbReference type="GO" id="GO:0005886">
    <property type="term" value="C:plasma membrane"/>
    <property type="evidence" value="ECO:0007669"/>
    <property type="project" value="UniProtKB-SubCell"/>
</dbReference>
<comment type="similarity">
    <text evidence="7">Belongs to the binding-protein-dependent transport system permease family.</text>
</comment>
<keyword evidence="6 7" id="KW-0472">Membrane</keyword>
<dbReference type="Proteomes" id="UP000295157">
    <property type="component" value="Unassembled WGS sequence"/>
</dbReference>
<feature type="transmembrane region" description="Helical" evidence="7">
    <location>
        <begin position="91"/>
        <end position="115"/>
    </location>
</feature>
<evidence type="ECO:0000313" key="9">
    <source>
        <dbReference type="EMBL" id="TDB99867.1"/>
    </source>
</evidence>
<evidence type="ECO:0000259" key="8">
    <source>
        <dbReference type="PROSITE" id="PS50928"/>
    </source>
</evidence>
<accession>A0A4R4MUV2</accession>
<keyword evidence="2 7" id="KW-0813">Transport</keyword>
<dbReference type="CDD" id="cd06261">
    <property type="entry name" value="TM_PBP2"/>
    <property type="match status" value="1"/>
</dbReference>
<evidence type="ECO:0000256" key="2">
    <source>
        <dbReference type="ARBA" id="ARBA00022448"/>
    </source>
</evidence>
<evidence type="ECO:0000256" key="5">
    <source>
        <dbReference type="ARBA" id="ARBA00022989"/>
    </source>
</evidence>
<feature type="domain" description="ABC transmembrane type-1" evidence="8">
    <location>
        <begin position="87"/>
        <end position="270"/>
    </location>
</feature>
<feature type="transmembrane region" description="Helical" evidence="7">
    <location>
        <begin position="256"/>
        <end position="273"/>
    </location>
</feature>
<dbReference type="AlphaFoldDB" id="A0A4R4MUV2"/>
<feature type="transmembrane region" description="Helical" evidence="7">
    <location>
        <begin position="234"/>
        <end position="250"/>
    </location>
</feature>
<feature type="transmembrane region" description="Helical" evidence="7">
    <location>
        <begin position="203"/>
        <end position="222"/>
    </location>
</feature>
<evidence type="ECO:0000256" key="7">
    <source>
        <dbReference type="RuleBase" id="RU363032"/>
    </source>
</evidence>
<dbReference type="InterPro" id="IPR035906">
    <property type="entry name" value="MetI-like_sf"/>
</dbReference>
<dbReference type="Pfam" id="PF00528">
    <property type="entry name" value="BPD_transp_1"/>
    <property type="match status" value="1"/>
</dbReference>
<keyword evidence="3" id="KW-1003">Cell membrane</keyword>
<reference evidence="9 10" key="1">
    <citation type="submission" date="2019-02" db="EMBL/GenBank/DDBJ databases">
        <title>Draft genome sequences of novel Actinobacteria.</title>
        <authorList>
            <person name="Sahin N."/>
            <person name="Ay H."/>
            <person name="Saygin H."/>
        </authorList>
    </citation>
    <scope>NUCLEOTIDE SEQUENCE [LARGE SCALE GENOMIC DNA]</scope>
    <source>
        <strain evidence="9 10">KC201</strain>
    </source>
</reference>